<name>A0A220VG22_9GAMM</name>
<proteinExistence type="predicted"/>
<dbReference type="AlphaFoldDB" id="A0A220VG22"/>
<keyword evidence="2" id="KW-1185">Reference proteome</keyword>
<dbReference type="InterPro" id="IPR036979">
    <property type="entry name" value="CM_dom_sf"/>
</dbReference>
<dbReference type="Proteomes" id="UP000242175">
    <property type="component" value="Chromosome small"/>
</dbReference>
<sequence length="145" mass="17823">MHQREAVMKDVAAYKFKKNISVYSASRENSILQKVKIKNLKKRLSYMTYLQVSMDVSKQIESYWIHYWSQKGIKPHPHKNLKQIRNEINRIDKRLAKLYEKSQFSKMDYKHFYKKYERNFKVKGLNKTYKELFMYNLYQVTQQYT</sequence>
<dbReference type="InterPro" id="IPR036263">
    <property type="entry name" value="Chorismate_II_sf"/>
</dbReference>
<organism evidence="1 2">
    <name type="scientific">Paraphotobacterium marinum</name>
    <dbReference type="NCBI Taxonomy" id="1755811"/>
    <lineage>
        <taxon>Bacteria</taxon>
        <taxon>Pseudomonadati</taxon>
        <taxon>Pseudomonadota</taxon>
        <taxon>Gammaproteobacteria</taxon>
        <taxon>Vibrionales</taxon>
        <taxon>Vibrionaceae</taxon>
        <taxon>Paraphotobacterium</taxon>
    </lineage>
</organism>
<dbReference type="EMBL" id="CP022356">
    <property type="protein sequence ID" value="ASK79200.1"/>
    <property type="molecule type" value="Genomic_DNA"/>
</dbReference>
<dbReference type="SUPFAM" id="SSF48600">
    <property type="entry name" value="Chorismate mutase II"/>
    <property type="match status" value="1"/>
</dbReference>
<evidence type="ECO:0000313" key="1">
    <source>
        <dbReference type="EMBL" id="ASK79200.1"/>
    </source>
</evidence>
<accession>A0A220VG22</accession>
<dbReference type="GO" id="GO:0046417">
    <property type="term" value="P:chorismate metabolic process"/>
    <property type="evidence" value="ECO:0007669"/>
    <property type="project" value="InterPro"/>
</dbReference>
<gene>
    <name evidence="1" type="ORF">CF386_09010</name>
</gene>
<evidence type="ECO:0000313" key="2">
    <source>
        <dbReference type="Proteomes" id="UP000242175"/>
    </source>
</evidence>
<reference evidence="1 2" key="1">
    <citation type="journal article" date="2016" name="Int. J. Syst. Evol. Microbiol.">
        <title>Paraphotobacterium marinum gen. nov., sp. nov., a member of the family Vibrionaceae, isolated from surface seawater.</title>
        <authorList>
            <person name="Huang Z."/>
            <person name="Dong C."/>
            <person name="Shao Z."/>
        </authorList>
    </citation>
    <scope>NUCLEOTIDE SEQUENCE [LARGE SCALE GENOMIC DNA]</scope>
    <source>
        <strain evidence="1 2">NSCS20N07D</strain>
    </source>
</reference>
<dbReference type="Gene3D" id="1.20.59.10">
    <property type="entry name" value="Chorismate mutase"/>
    <property type="match status" value="1"/>
</dbReference>
<protein>
    <submittedName>
        <fullName evidence="1">Uncharacterized protein</fullName>
    </submittedName>
</protein>
<dbReference type="KEGG" id="pmai:CF386_09010"/>